<dbReference type="InterPro" id="IPR048332">
    <property type="entry name" value="GD_AH_C"/>
</dbReference>
<comment type="similarity">
    <text evidence="1">Belongs to the UxaA family.</text>
</comment>
<dbReference type="OrthoDB" id="9804574at2"/>
<dbReference type="InterPro" id="IPR007392">
    <property type="entry name" value="GD_AH_second"/>
</dbReference>
<sequence length="502" mass="51537">MHECDTVAIALQPLVEGQELGEALVCREAVAAGHKVAVRPAAAGAPVYKYGQVIGVATRAIAAGEHVHTHNLGYAPVAEPDRGAAAPPVAGGFGAEPDAGANLFKGYLRADGQAGTRNYIGIMATVNCSATVVARIARHFYQHPRLRDAGVDAVIPVVHQSGCGIPASGGVELSLLQRVLSGYLHNPNFCGWVLVGLGCEVNQAEQLLGAAGQGRAAPVREVTIQEVGGTSAAVTRGIEQVEALMSVAAQSRRQVLPLTKLKVGLQCGGSDGWSGVTANPALGAAVDRLVAAGGTAILAETPEIYGAEQLLLARATSPAVAARLREKIAWWQDYLAQHGKDMNNNPSPGNLAGGITTILEKSLGAVAKSGSSTLNGVLDYGRAAPDSGLLFMDSPGYDPCSVTGEIAAGANLVCFTTGRGSTFGAAGAPTLKLASNQQLFARMREDMDINCGPIAGGARSIDELGEEIFHAIIATAGGRPTASEKLGLGEYEFVPWAMGAVV</sequence>
<dbReference type="GO" id="GO:0019698">
    <property type="term" value="P:D-galacturonate catabolic process"/>
    <property type="evidence" value="ECO:0007669"/>
    <property type="project" value="TreeGrafter"/>
</dbReference>
<reference evidence="4 5" key="1">
    <citation type="submission" date="2019-06" db="EMBL/GenBank/DDBJ databases">
        <title>Whole genome sequence for Cellvibrionaceae sp. R142.</title>
        <authorList>
            <person name="Wang G."/>
        </authorList>
    </citation>
    <scope>NUCLEOTIDE SEQUENCE [LARGE SCALE GENOMIC DNA]</scope>
    <source>
        <strain evidence="4 5">R142</strain>
    </source>
</reference>
<dbReference type="Pfam" id="PF08666">
    <property type="entry name" value="SAF"/>
    <property type="match status" value="1"/>
</dbReference>
<feature type="domain" description="SAF" evidence="3">
    <location>
        <begin position="5"/>
        <end position="73"/>
    </location>
</feature>
<gene>
    <name evidence="4" type="ORF">FKG94_02650</name>
</gene>
<dbReference type="Proteomes" id="UP000319732">
    <property type="component" value="Unassembled WGS sequence"/>
</dbReference>
<dbReference type="PANTHER" id="PTHR30536">
    <property type="entry name" value="ALTRONATE/GALACTARATE DEHYDRATASE"/>
    <property type="match status" value="1"/>
</dbReference>
<evidence type="ECO:0000256" key="1">
    <source>
        <dbReference type="ARBA" id="ARBA00010986"/>
    </source>
</evidence>
<organism evidence="4 5">
    <name type="scientific">Exilibacterium tricleocarpae</name>
    <dbReference type="NCBI Taxonomy" id="2591008"/>
    <lineage>
        <taxon>Bacteria</taxon>
        <taxon>Pseudomonadati</taxon>
        <taxon>Pseudomonadota</taxon>
        <taxon>Gammaproteobacteria</taxon>
        <taxon>Cellvibrionales</taxon>
        <taxon>Cellvibrionaceae</taxon>
        <taxon>Exilibacterium</taxon>
    </lineage>
</organism>
<proteinExistence type="inferred from homology"/>
<dbReference type="Pfam" id="PF04295">
    <property type="entry name" value="GD_AH_second"/>
    <property type="match status" value="1"/>
</dbReference>
<dbReference type="GO" id="GO:0016829">
    <property type="term" value="F:lyase activity"/>
    <property type="evidence" value="ECO:0007669"/>
    <property type="project" value="UniProtKB-KW"/>
</dbReference>
<comment type="caution">
    <text evidence="4">The sequence shown here is derived from an EMBL/GenBank/DDBJ whole genome shotgun (WGS) entry which is preliminary data.</text>
</comment>
<dbReference type="Gene3D" id="2.30.130.110">
    <property type="match status" value="1"/>
</dbReference>
<dbReference type="InterPro" id="IPR013974">
    <property type="entry name" value="SAF"/>
</dbReference>
<dbReference type="CDD" id="cd11613">
    <property type="entry name" value="SAF_AH_GD"/>
    <property type="match status" value="1"/>
</dbReference>
<evidence type="ECO:0000259" key="3">
    <source>
        <dbReference type="SMART" id="SM00858"/>
    </source>
</evidence>
<dbReference type="InterPro" id="IPR052172">
    <property type="entry name" value="UxaA_altronate/galactarate_dh"/>
</dbReference>
<dbReference type="EMBL" id="VHSG01000004">
    <property type="protein sequence ID" value="TQV85263.1"/>
    <property type="molecule type" value="Genomic_DNA"/>
</dbReference>
<dbReference type="AlphaFoldDB" id="A0A545U783"/>
<evidence type="ECO:0000313" key="5">
    <source>
        <dbReference type="Proteomes" id="UP000319732"/>
    </source>
</evidence>
<accession>A0A545U783</accession>
<dbReference type="SMART" id="SM00858">
    <property type="entry name" value="SAF"/>
    <property type="match status" value="1"/>
</dbReference>
<evidence type="ECO:0000313" key="4">
    <source>
        <dbReference type="EMBL" id="TQV85263.1"/>
    </source>
</evidence>
<evidence type="ECO:0000256" key="2">
    <source>
        <dbReference type="ARBA" id="ARBA00023239"/>
    </source>
</evidence>
<protein>
    <submittedName>
        <fullName evidence="4">Altronate dehydratase</fullName>
    </submittedName>
</protein>
<keyword evidence="2" id="KW-0456">Lyase</keyword>
<dbReference type="InterPro" id="IPR044144">
    <property type="entry name" value="SAF_UxaA/GarD"/>
</dbReference>
<dbReference type="Pfam" id="PF20629">
    <property type="entry name" value="GD_AH_C"/>
    <property type="match status" value="1"/>
</dbReference>
<name>A0A545U783_9GAMM</name>
<dbReference type="PANTHER" id="PTHR30536:SF5">
    <property type="entry name" value="ALTRONATE DEHYDRATASE"/>
    <property type="match status" value="1"/>
</dbReference>
<keyword evidence="5" id="KW-1185">Reference proteome</keyword>